<evidence type="ECO:0000313" key="1">
    <source>
        <dbReference type="EMBL" id="MBC5787941.1"/>
    </source>
</evidence>
<accession>A0ABR7IS24</accession>
<reference evidence="1 2" key="1">
    <citation type="submission" date="2020-08" db="EMBL/GenBank/DDBJ databases">
        <title>Genome public.</title>
        <authorList>
            <person name="Liu C."/>
            <person name="Sun Q."/>
        </authorList>
    </citation>
    <scope>NUCLEOTIDE SEQUENCE [LARGE SCALE GENOMIC DNA]</scope>
    <source>
        <strain evidence="1 2">NSJ-27</strain>
    </source>
</reference>
<dbReference type="EMBL" id="JACOQK010000001">
    <property type="protein sequence ID" value="MBC5787941.1"/>
    <property type="molecule type" value="Genomic_DNA"/>
</dbReference>
<dbReference type="InterPro" id="IPR006437">
    <property type="entry name" value="Phage_terminase_lsu"/>
</dbReference>
<keyword evidence="2" id="KW-1185">Reference proteome</keyword>
<proteinExistence type="predicted"/>
<dbReference type="Gene3D" id="3.30.420.280">
    <property type="match status" value="1"/>
</dbReference>
<gene>
    <name evidence="1" type="ORF">H8Z77_07925</name>
</gene>
<evidence type="ECO:0000313" key="2">
    <source>
        <dbReference type="Proteomes" id="UP000649151"/>
    </source>
</evidence>
<dbReference type="Pfam" id="PF03237">
    <property type="entry name" value="Terminase_6N"/>
    <property type="match status" value="1"/>
</dbReference>
<dbReference type="NCBIfam" id="TIGR01547">
    <property type="entry name" value="phage_term_2"/>
    <property type="match status" value="1"/>
</dbReference>
<comment type="caution">
    <text evidence="1">The sequence shown here is derived from an EMBL/GenBank/DDBJ whole genome shotgun (WGS) entry which is preliminary data.</text>
</comment>
<name>A0ABR7IS24_9CLOT</name>
<dbReference type="Gene3D" id="3.40.50.300">
    <property type="entry name" value="P-loop containing nucleotide triphosphate hydrolases"/>
    <property type="match status" value="1"/>
</dbReference>
<dbReference type="InterPro" id="IPR027417">
    <property type="entry name" value="P-loop_NTPase"/>
</dbReference>
<dbReference type="Proteomes" id="UP000649151">
    <property type="component" value="Unassembled WGS sequence"/>
</dbReference>
<protein>
    <submittedName>
        <fullName evidence="1">PBSX family phage terminase large subunit</fullName>
    </submittedName>
</protein>
<organism evidence="1 2">
    <name type="scientific">Clostridium facile</name>
    <dbReference type="NCBI Taxonomy" id="2763035"/>
    <lineage>
        <taxon>Bacteria</taxon>
        <taxon>Bacillati</taxon>
        <taxon>Bacillota</taxon>
        <taxon>Clostridia</taxon>
        <taxon>Eubacteriales</taxon>
        <taxon>Clostridiaceae</taxon>
        <taxon>Clostridium</taxon>
    </lineage>
</organism>
<sequence>MNKFQAFSPKQMKVLTWWCPNSPYCHYDAIICDGAVRSGKTVCMSLSFVFWASIYFNQQNFALCGKTLTSLKRNVVTPLVQLANSLGFQCSLVLSRNYLEIQYGDRSNRFYLFGGKDESSAALIQGVTLAGILFDEVALMPRSFVEQALARCSVEGSKFWFNCNPEYPFHWFYLEWIQKAEEKHALYLHFQMEDNPSLSPQMLKRYQSLYSGAFYDRFVLGKWTSQSGIVYPMFQYEIHVGLQERSFSSYYISCDYGITNPTSMGLWGCCEYAYRIKEYYYDSRKEQFRRTDEEHYQQLEKLAEGYSIQAVVVDPSASSFIECIRRHGKFQVIPAINQVNTGISLVSDCLLKRQLLFSPQCKDTIREFSIYCWEENSKQDRVKKENDHAMDDIRYFVSTIWNRQQDSFFVYSAARN</sequence>
<dbReference type="RefSeq" id="WP_186996685.1">
    <property type="nucleotide sequence ID" value="NZ_JACOQK010000001.1"/>
</dbReference>